<dbReference type="Pfam" id="PF05641">
    <property type="entry name" value="Agenet"/>
    <property type="match status" value="1"/>
</dbReference>
<evidence type="ECO:0000259" key="1">
    <source>
        <dbReference type="SMART" id="SM00743"/>
    </source>
</evidence>
<proteinExistence type="predicted"/>
<dbReference type="AlphaFoldDB" id="A0AAW1W8I0"/>
<dbReference type="InterPro" id="IPR014002">
    <property type="entry name" value="Agenet_dom_plant"/>
</dbReference>
<protein>
    <recommendedName>
        <fullName evidence="1">Agenet domain-containing protein</fullName>
    </recommendedName>
</protein>
<dbReference type="CDD" id="cd20406">
    <property type="entry name" value="Tudor_Agenet_AtDUF_rpt2_4"/>
    <property type="match status" value="1"/>
</dbReference>
<evidence type="ECO:0000313" key="2">
    <source>
        <dbReference type="EMBL" id="KAK9920727.1"/>
    </source>
</evidence>
<dbReference type="Proteomes" id="UP001457282">
    <property type="component" value="Unassembled WGS sequence"/>
</dbReference>
<dbReference type="InterPro" id="IPR008395">
    <property type="entry name" value="Agenet-like_dom"/>
</dbReference>
<comment type="caution">
    <text evidence="2">The sequence shown here is derived from an EMBL/GenBank/DDBJ whole genome shotgun (WGS) entry which is preliminary data.</text>
</comment>
<reference evidence="2 3" key="1">
    <citation type="journal article" date="2023" name="G3 (Bethesda)">
        <title>A chromosome-length genome assembly and annotation of blackberry (Rubus argutus, cv. 'Hillquist').</title>
        <authorList>
            <person name="Bruna T."/>
            <person name="Aryal R."/>
            <person name="Dudchenko O."/>
            <person name="Sargent D.J."/>
            <person name="Mead D."/>
            <person name="Buti M."/>
            <person name="Cavallini A."/>
            <person name="Hytonen T."/>
            <person name="Andres J."/>
            <person name="Pham M."/>
            <person name="Weisz D."/>
            <person name="Mascagni F."/>
            <person name="Usai G."/>
            <person name="Natali L."/>
            <person name="Bassil N."/>
            <person name="Fernandez G.E."/>
            <person name="Lomsadze A."/>
            <person name="Armour M."/>
            <person name="Olukolu B."/>
            <person name="Poorten T."/>
            <person name="Britton C."/>
            <person name="Davik J."/>
            <person name="Ashrafi H."/>
            <person name="Aiden E.L."/>
            <person name="Borodovsky M."/>
            <person name="Worthington M."/>
        </authorList>
    </citation>
    <scope>NUCLEOTIDE SEQUENCE [LARGE SCALE GENOMIC DNA]</scope>
    <source>
        <strain evidence="2">PI 553951</strain>
    </source>
</reference>
<accession>A0AAW1W8I0</accession>
<organism evidence="2 3">
    <name type="scientific">Rubus argutus</name>
    <name type="common">Southern blackberry</name>
    <dbReference type="NCBI Taxonomy" id="59490"/>
    <lineage>
        <taxon>Eukaryota</taxon>
        <taxon>Viridiplantae</taxon>
        <taxon>Streptophyta</taxon>
        <taxon>Embryophyta</taxon>
        <taxon>Tracheophyta</taxon>
        <taxon>Spermatophyta</taxon>
        <taxon>Magnoliopsida</taxon>
        <taxon>eudicotyledons</taxon>
        <taxon>Gunneridae</taxon>
        <taxon>Pentapetalae</taxon>
        <taxon>rosids</taxon>
        <taxon>fabids</taxon>
        <taxon>Rosales</taxon>
        <taxon>Rosaceae</taxon>
        <taxon>Rosoideae</taxon>
        <taxon>Rosoideae incertae sedis</taxon>
        <taxon>Rubus</taxon>
    </lineage>
</organism>
<name>A0AAW1W8I0_RUBAR</name>
<gene>
    <name evidence="2" type="ORF">M0R45_029273</name>
</gene>
<dbReference type="PANTHER" id="PTHR31917:SF148">
    <property type="entry name" value="DUF724 DOMAIN-CONTAINING PROTEIN 2"/>
    <property type="match status" value="1"/>
</dbReference>
<feature type="domain" description="Agenet" evidence="1">
    <location>
        <begin position="77"/>
        <end position="133"/>
    </location>
</feature>
<dbReference type="Gene3D" id="2.30.30.140">
    <property type="match status" value="1"/>
</dbReference>
<dbReference type="PANTHER" id="PTHR31917">
    <property type="entry name" value="AGENET DOMAIN-CONTAINING PROTEIN-RELATED"/>
    <property type="match status" value="1"/>
</dbReference>
<keyword evidence="3" id="KW-1185">Reference proteome</keyword>
<evidence type="ECO:0000313" key="3">
    <source>
        <dbReference type="Proteomes" id="UP001457282"/>
    </source>
</evidence>
<sequence length="152" mass="17200">MALPNSLFHIGDKVEVCSKQEGFVGSFFEATILGWVGNSRYGVRYKNLVTENDPNKKLKEIVTADEVRPPPPRTRASTFSLLQMVDAFDDDGWWVGCVSGKRGSNRYQVYFELYGVEITYPASQLRPHQDWYNGQWVLPVTSSQEEDDGGQS</sequence>
<dbReference type="EMBL" id="JBEDUW010000006">
    <property type="protein sequence ID" value="KAK9920727.1"/>
    <property type="molecule type" value="Genomic_DNA"/>
</dbReference>
<feature type="domain" description="Agenet" evidence="1">
    <location>
        <begin position="6"/>
        <end position="75"/>
    </location>
</feature>
<dbReference type="SMART" id="SM00743">
    <property type="entry name" value="Agenet"/>
    <property type="match status" value="2"/>
</dbReference>
<dbReference type="CDD" id="cd20405">
    <property type="entry name" value="Tudor_Agenet_AtDUF_rpt1_3"/>
    <property type="match status" value="1"/>
</dbReference>